<dbReference type="Gene3D" id="1.25.40.10">
    <property type="entry name" value="Tetratricopeptide repeat domain"/>
    <property type="match status" value="1"/>
</dbReference>
<dbReference type="AlphaFoldDB" id="A0A0D0DMQ8"/>
<dbReference type="STRING" id="930991.A0A0D0DMQ8"/>
<evidence type="ECO:0000259" key="1">
    <source>
        <dbReference type="Pfam" id="PF12770"/>
    </source>
</evidence>
<accession>A0A0D0DMQ8</accession>
<evidence type="ECO:0000313" key="3">
    <source>
        <dbReference type="Proteomes" id="UP000054538"/>
    </source>
</evidence>
<dbReference type="InParanoid" id="A0A0D0DMQ8"/>
<keyword evidence="3" id="KW-1185">Reference proteome</keyword>
<dbReference type="Pfam" id="PF12770">
    <property type="entry name" value="CHAT"/>
    <property type="match status" value="1"/>
</dbReference>
<dbReference type="Proteomes" id="UP000054538">
    <property type="component" value="Unassembled WGS sequence"/>
</dbReference>
<evidence type="ECO:0000313" key="2">
    <source>
        <dbReference type="EMBL" id="KIK83564.1"/>
    </source>
</evidence>
<organism evidence="2 3">
    <name type="scientific">Paxillus rubicundulus Ve08.2h10</name>
    <dbReference type="NCBI Taxonomy" id="930991"/>
    <lineage>
        <taxon>Eukaryota</taxon>
        <taxon>Fungi</taxon>
        <taxon>Dikarya</taxon>
        <taxon>Basidiomycota</taxon>
        <taxon>Agaricomycotina</taxon>
        <taxon>Agaricomycetes</taxon>
        <taxon>Agaricomycetidae</taxon>
        <taxon>Boletales</taxon>
        <taxon>Paxilineae</taxon>
        <taxon>Paxillaceae</taxon>
        <taxon>Paxillus</taxon>
    </lineage>
</organism>
<gene>
    <name evidence="2" type="ORF">PAXRUDRAFT_35470</name>
</gene>
<dbReference type="OrthoDB" id="9991317at2759"/>
<protein>
    <recommendedName>
        <fullName evidence="1">CHAT domain-containing protein</fullName>
    </recommendedName>
</protein>
<name>A0A0D0DMQ8_9AGAM</name>
<feature type="domain" description="CHAT" evidence="1">
    <location>
        <begin position="706"/>
        <end position="964"/>
    </location>
</feature>
<sequence>MTSSQVGTRITGINWLLRWLCELMFSDTGFKPLALTRACFKEENEVDNLIARQYLGKVLEFSPPEHHLRAVVLTLRAISYNKRYSHANDVADLNLAIETYQLATEACPQVYLQHAHLLLQYALALQRRFTKLKDAGDLDLSINSSKQCWGCPGDLVITAWRSLALALDLRYRLRHGDKDLDDAIQFYALIVDLPSQDQVDPLFTRTGYAQALRMRFHRRGLVDDLNLAIHYFDLVVVIGCPPDDTSRSYLLGSLGFAPFLPPININYLAITLFTRYQLQGDKTDAHCARTYFQQALDLCPPGHIHHPDVLNNYACLLGRLSKEGISDPEDLELCIRYFYEALEHCYEPARSLILNHLALVLIFRFSRQGDPTDLDLASSLCQTALELRPEGHPHRPTTFLIQAKTVIERLTPKCTVVDIEIALGTLHAARETLPPGRPLLNEMYKELSSVYFLRHSVTKHSSDLEEAFKYRILATEKSSGGSRSQFEGAMKWVEDAKNFDHSSVLHAYKSAIHLLDLHLVLEPSVDLRHDIVKREALSLCAHATSCALRHQDTIDAVEMFEQSRDSGDLADRFENLSRQLDMPVTVGDDNQEAQRYRRVPREWNTVVDKIRAVNNFSNFLLPPSYNDLRAAAIGGPIIILNASRHSCDAIIVLAHGAPIHISFPENTFTNVLAMLSELRNLLCPLRWNNPNDEGGAKASERTLAGLLRRLWDTIVCDVVRGLEPHVSRNLRIWWCPTGQFTSLPLHAAAPWRKGEPGLSDISVSSYTPTLSALIRSRNKVHAFPGAPLSFVSIGQPNSYGYDELPTVLQELELVHELVPETIPFTTLCDETATCGAALSALSTHTSAHFACHGQQVPGQPFESHFAMHDGHLSPLDIIHSNLGPETEFAFLSACQTATGDSDAPDEVIHLAAALQFAGVRNVVGTTRSVEDSVVIHIVAAFYRGMIGGDGKFDPSRAARALRGAIKGTKDKVPLDQRIIFIHIGV</sequence>
<dbReference type="InterPro" id="IPR024983">
    <property type="entry name" value="CHAT_dom"/>
</dbReference>
<reference evidence="3" key="2">
    <citation type="submission" date="2015-01" db="EMBL/GenBank/DDBJ databases">
        <title>Evolutionary Origins and Diversification of the Mycorrhizal Mutualists.</title>
        <authorList>
            <consortium name="DOE Joint Genome Institute"/>
            <consortium name="Mycorrhizal Genomics Consortium"/>
            <person name="Kohler A."/>
            <person name="Kuo A."/>
            <person name="Nagy L.G."/>
            <person name="Floudas D."/>
            <person name="Copeland A."/>
            <person name="Barry K.W."/>
            <person name="Cichocki N."/>
            <person name="Veneault-Fourrey C."/>
            <person name="LaButti K."/>
            <person name="Lindquist E.A."/>
            <person name="Lipzen A."/>
            <person name="Lundell T."/>
            <person name="Morin E."/>
            <person name="Murat C."/>
            <person name="Riley R."/>
            <person name="Ohm R."/>
            <person name="Sun H."/>
            <person name="Tunlid A."/>
            <person name="Henrissat B."/>
            <person name="Grigoriev I.V."/>
            <person name="Hibbett D.S."/>
            <person name="Martin F."/>
        </authorList>
    </citation>
    <scope>NUCLEOTIDE SEQUENCE [LARGE SCALE GENOMIC DNA]</scope>
    <source>
        <strain evidence="3">Ve08.2h10</strain>
    </source>
</reference>
<reference evidence="2 3" key="1">
    <citation type="submission" date="2014-04" db="EMBL/GenBank/DDBJ databases">
        <authorList>
            <consortium name="DOE Joint Genome Institute"/>
            <person name="Kuo A."/>
            <person name="Kohler A."/>
            <person name="Jargeat P."/>
            <person name="Nagy L.G."/>
            <person name="Floudas D."/>
            <person name="Copeland A."/>
            <person name="Barry K.W."/>
            <person name="Cichocki N."/>
            <person name="Veneault-Fourrey C."/>
            <person name="LaButti K."/>
            <person name="Lindquist E.A."/>
            <person name="Lipzen A."/>
            <person name="Lundell T."/>
            <person name="Morin E."/>
            <person name="Murat C."/>
            <person name="Sun H."/>
            <person name="Tunlid A."/>
            <person name="Henrissat B."/>
            <person name="Grigoriev I.V."/>
            <person name="Hibbett D.S."/>
            <person name="Martin F."/>
            <person name="Nordberg H.P."/>
            <person name="Cantor M.N."/>
            <person name="Hua S.X."/>
        </authorList>
    </citation>
    <scope>NUCLEOTIDE SEQUENCE [LARGE SCALE GENOMIC DNA]</scope>
    <source>
        <strain evidence="2 3">Ve08.2h10</strain>
    </source>
</reference>
<proteinExistence type="predicted"/>
<dbReference type="EMBL" id="KN825591">
    <property type="protein sequence ID" value="KIK83564.1"/>
    <property type="molecule type" value="Genomic_DNA"/>
</dbReference>
<dbReference type="InterPro" id="IPR011990">
    <property type="entry name" value="TPR-like_helical_dom_sf"/>
</dbReference>
<dbReference type="SUPFAM" id="SSF81901">
    <property type="entry name" value="HCP-like"/>
    <property type="match status" value="1"/>
</dbReference>
<dbReference type="HOGENOM" id="CLU_001305_0_1_1"/>